<dbReference type="OrthoDB" id="3219769at2759"/>
<evidence type="ECO:0000313" key="4">
    <source>
        <dbReference type="Proteomes" id="UP000007148"/>
    </source>
</evidence>
<feature type="coiled-coil region" evidence="1">
    <location>
        <begin position="28"/>
        <end position="55"/>
    </location>
</feature>
<evidence type="ECO:0000256" key="1">
    <source>
        <dbReference type="SAM" id="Coils"/>
    </source>
</evidence>
<dbReference type="InterPro" id="IPR001810">
    <property type="entry name" value="F-box_dom"/>
</dbReference>
<accession>G4U383</accession>
<proteinExistence type="predicted"/>
<name>G4U383_SERID</name>
<keyword evidence="1" id="KW-0175">Coiled coil</keyword>
<reference evidence="3 4" key="1">
    <citation type="journal article" date="2011" name="PLoS Pathog.">
        <title>Endophytic Life Strategies Decoded by Genome and Transcriptome Analyses of the Mutualistic Root Symbiont Piriformospora indica.</title>
        <authorList>
            <person name="Zuccaro A."/>
            <person name="Lahrmann U."/>
            <person name="Guldener U."/>
            <person name="Langen G."/>
            <person name="Pfiffi S."/>
            <person name="Biedenkopf D."/>
            <person name="Wong P."/>
            <person name="Samans B."/>
            <person name="Grimm C."/>
            <person name="Basiewicz M."/>
            <person name="Murat C."/>
            <person name="Martin F."/>
            <person name="Kogel K.H."/>
        </authorList>
    </citation>
    <scope>NUCLEOTIDE SEQUENCE [LARGE SCALE GENOMIC DNA]</scope>
    <source>
        <strain evidence="3 4">DSM 11827</strain>
    </source>
</reference>
<feature type="domain" description="F-box" evidence="2">
    <location>
        <begin position="69"/>
        <end position="116"/>
    </location>
</feature>
<keyword evidence="4" id="KW-1185">Reference proteome</keyword>
<evidence type="ECO:0000259" key="2">
    <source>
        <dbReference type="Pfam" id="PF12937"/>
    </source>
</evidence>
<dbReference type="SUPFAM" id="SSF81383">
    <property type="entry name" value="F-box domain"/>
    <property type="match status" value="1"/>
</dbReference>
<dbReference type="Proteomes" id="UP000007148">
    <property type="component" value="Unassembled WGS sequence"/>
</dbReference>
<dbReference type="AlphaFoldDB" id="G4U383"/>
<sequence>MLATSANPVHRLYRTDVPRSIRSNIKELSAHENRIIQLQKTIIELEAQIRVANADFARNQTLPQCVAKINRLPAEILIFIFELALKGCHPDISRLLRVSRRWYNLILDTPFLWARIELITREGVDGEITLPDESYVQACHIRSANAPLRIFLDYRKFPNPYLSVEQQMDRLLRLLRAEDADVSLVTELWEKRRLHDDYFDEEEYYPTITSLAYSKLFDRARALAKELAADRGEHMKRWVEVSCVAALVPEYECGYMWCECIDSESQLFEPLWWPTPRLVKLHLDGEVELPFLNDYEDEDEDEEMQLEELDIQTDY</sequence>
<comment type="caution">
    <text evidence="3">The sequence shown here is derived from an EMBL/GenBank/DDBJ whole genome shotgun (WGS) entry which is preliminary data.</text>
</comment>
<dbReference type="Gene3D" id="1.20.1280.50">
    <property type="match status" value="1"/>
</dbReference>
<dbReference type="EMBL" id="CAFZ01001882">
    <property type="protein sequence ID" value="CCA78042.1"/>
    <property type="molecule type" value="Genomic_DNA"/>
</dbReference>
<dbReference type="InterPro" id="IPR036047">
    <property type="entry name" value="F-box-like_dom_sf"/>
</dbReference>
<dbReference type="HOGENOM" id="CLU_883135_0_0_1"/>
<gene>
    <name evidence="3" type="ORF">PIIN_06894</name>
</gene>
<evidence type="ECO:0000313" key="3">
    <source>
        <dbReference type="EMBL" id="CCA78042.1"/>
    </source>
</evidence>
<dbReference type="Pfam" id="PF12937">
    <property type="entry name" value="F-box-like"/>
    <property type="match status" value="1"/>
</dbReference>
<feature type="non-terminal residue" evidence="3">
    <location>
        <position position="315"/>
    </location>
</feature>
<protein>
    <recommendedName>
        <fullName evidence="2">F-box domain-containing protein</fullName>
    </recommendedName>
</protein>
<dbReference type="InParanoid" id="G4U383"/>
<organism evidence="3 4">
    <name type="scientific">Serendipita indica (strain DSM 11827)</name>
    <name type="common">Root endophyte fungus</name>
    <name type="synonym">Piriformospora indica</name>
    <dbReference type="NCBI Taxonomy" id="1109443"/>
    <lineage>
        <taxon>Eukaryota</taxon>
        <taxon>Fungi</taxon>
        <taxon>Dikarya</taxon>
        <taxon>Basidiomycota</taxon>
        <taxon>Agaricomycotina</taxon>
        <taxon>Agaricomycetes</taxon>
        <taxon>Sebacinales</taxon>
        <taxon>Serendipitaceae</taxon>
        <taxon>Serendipita</taxon>
    </lineage>
</organism>